<dbReference type="AlphaFoldDB" id="X1R008"/>
<evidence type="ECO:0000313" key="2">
    <source>
        <dbReference type="EMBL" id="GAI74117.1"/>
    </source>
</evidence>
<reference evidence="2" key="1">
    <citation type="journal article" date="2014" name="Front. Microbiol.">
        <title>High frequency of phylogenetically diverse reductive dehalogenase-homologous genes in deep subseafloor sedimentary metagenomes.</title>
        <authorList>
            <person name="Kawai M."/>
            <person name="Futagami T."/>
            <person name="Toyoda A."/>
            <person name="Takaki Y."/>
            <person name="Nishi S."/>
            <person name="Hori S."/>
            <person name="Arai W."/>
            <person name="Tsubouchi T."/>
            <person name="Morono Y."/>
            <person name="Uchiyama I."/>
            <person name="Ito T."/>
            <person name="Fujiyama A."/>
            <person name="Inagaki F."/>
            <person name="Takami H."/>
        </authorList>
    </citation>
    <scope>NUCLEOTIDE SEQUENCE</scope>
    <source>
        <strain evidence="2">Expedition CK06-06</strain>
    </source>
</reference>
<dbReference type="EMBL" id="BARW01014248">
    <property type="protein sequence ID" value="GAI74117.1"/>
    <property type="molecule type" value="Genomic_DNA"/>
</dbReference>
<protein>
    <submittedName>
        <fullName evidence="2">Uncharacterized protein</fullName>
    </submittedName>
</protein>
<evidence type="ECO:0000256" key="1">
    <source>
        <dbReference type="SAM" id="Phobius"/>
    </source>
</evidence>
<name>X1R008_9ZZZZ</name>
<keyword evidence="1" id="KW-0472">Membrane</keyword>
<feature type="transmembrane region" description="Helical" evidence="1">
    <location>
        <begin position="6"/>
        <end position="29"/>
    </location>
</feature>
<keyword evidence="1" id="KW-1133">Transmembrane helix</keyword>
<proteinExistence type="predicted"/>
<accession>X1R008</accession>
<organism evidence="2">
    <name type="scientific">marine sediment metagenome</name>
    <dbReference type="NCBI Taxonomy" id="412755"/>
    <lineage>
        <taxon>unclassified sequences</taxon>
        <taxon>metagenomes</taxon>
        <taxon>ecological metagenomes</taxon>
    </lineage>
</organism>
<keyword evidence="1" id="KW-0812">Transmembrane</keyword>
<feature type="non-terminal residue" evidence="2">
    <location>
        <position position="30"/>
    </location>
</feature>
<sequence length="30" mass="2872">MVLPGLLAIVSPIAVGIVLGPEALGGMLIG</sequence>
<gene>
    <name evidence="2" type="ORF">S12H4_25419</name>
</gene>
<comment type="caution">
    <text evidence="2">The sequence shown here is derived from an EMBL/GenBank/DDBJ whole genome shotgun (WGS) entry which is preliminary data.</text>
</comment>